<sequence length="486" mass="54952">MSKFQGLDAYISTTGAYELLPFRFERLEGGEVVLTNAVGEFAFLPQEKLQALVDHQLPPTDSDYAMLRMKHILREPGDEATLELLALKTRTRLSHLANFTNLHLFVVSLRCDHSCQYCQVSRQSEDKAAFDMTRETADKSLDIVFRSPNQAIKIEFQGGEPLLNFPLIQYVVEKAEQRNVAEQRNLQFVITTTLSLATDDILGYCRDHSIILSSSLDGPEDLHNKNRPRPGRDSYARFVDGLNRARDIVGYDAVSALMTTSPASIARVKDIIDEYVRLGFNGIFLRHLSPYGFALKTKSYQAYNTEQWLKFFKEGLDYIIELNKAGIPFIEHYSNILLTKMLTSTDPGFVDLSNPSGAGITAVVFNYDGEVYASDESRMLKEMGDASFRLGNVHENSYEEIFTAEGLLTALEESFTLSVPMCTDCAFEPWCGADPVFHHGMYGDMLGRKPESEFCKRTTGVAKYLLEIMKKDQEAKELFMRWVNPC</sequence>
<dbReference type="EMBL" id="CP003153">
    <property type="protein sequence ID" value="AEV27180.1"/>
    <property type="molecule type" value="Genomic_DNA"/>
</dbReference>
<dbReference type="RefSeq" id="WP_014237861.1">
    <property type="nucleotide sequence ID" value="NC_016616.1"/>
</dbReference>
<dbReference type="CDD" id="cd21109">
    <property type="entry name" value="SPASM"/>
    <property type="match status" value="1"/>
</dbReference>
<dbReference type="InterPro" id="IPR006638">
    <property type="entry name" value="Elp3/MiaA/NifB-like_rSAM"/>
</dbReference>
<comment type="similarity">
    <text evidence="6">Belongs to the radical SAM superfamily. Anaerobic sulfatase-maturating enzyme family.</text>
</comment>
<dbReference type="GO" id="GO:0016491">
    <property type="term" value="F:oxidoreductase activity"/>
    <property type="evidence" value="ECO:0007669"/>
    <property type="project" value="InterPro"/>
</dbReference>
<dbReference type="OrthoDB" id="9782387at2"/>
<dbReference type="InterPro" id="IPR058240">
    <property type="entry name" value="rSAM_sf"/>
</dbReference>
<dbReference type="STRING" id="640081.Dsui_2841"/>
<feature type="domain" description="Radical SAM core" evidence="7">
    <location>
        <begin position="95"/>
        <end position="331"/>
    </location>
</feature>
<dbReference type="PROSITE" id="PS51918">
    <property type="entry name" value="RADICAL_SAM"/>
    <property type="match status" value="1"/>
</dbReference>
<dbReference type="HOGENOM" id="CLU_009273_2_0_4"/>
<dbReference type="SUPFAM" id="SSF102114">
    <property type="entry name" value="Radical SAM enzymes"/>
    <property type="match status" value="1"/>
</dbReference>
<evidence type="ECO:0000256" key="1">
    <source>
        <dbReference type="ARBA" id="ARBA00001966"/>
    </source>
</evidence>
<evidence type="ECO:0000256" key="4">
    <source>
        <dbReference type="ARBA" id="ARBA00023004"/>
    </source>
</evidence>
<reference evidence="8 9" key="1">
    <citation type="journal article" date="2012" name="J. Bacteriol.">
        <title>Complete genome sequence of the anaerobic perchlorate-reducing bacterium Azospira suillum strain PS.</title>
        <authorList>
            <person name="Byrne-Bailey K.G."/>
            <person name="Coates J.D."/>
        </authorList>
    </citation>
    <scope>NUCLEOTIDE SEQUENCE [LARGE SCALE GENOMIC DNA]</scope>
    <source>
        <strain evidence="9">ATCC BAA-33 / DSM 13638 / PS</strain>
    </source>
</reference>
<dbReference type="InterPro" id="IPR023867">
    <property type="entry name" value="Sulphatase_maturase_rSAM"/>
</dbReference>
<organism evidence="8 9">
    <name type="scientific">Azospira oryzae (strain ATCC BAA-33 / DSM 13638 / PS)</name>
    <name type="common">Dechlorosoma suillum</name>
    <dbReference type="NCBI Taxonomy" id="640081"/>
    <lineage>
        <taxon>Bacteria</taxon>
        <taxon>Pseudomonadati</taxon>
        <taxon>Pseudomonadota</taxon>
        <taxon>Betaproteobacteria</taxon>
        <taxon>Rhodocyclales</taxon>
        <taxon>Rhodocyclaceae</taxon>
        <taxon>Azospira</taxon>
    </lineage>
</organism>
<dbReference type="SFLD" id="SFLDS00029">
    <property type="entry name" value="Radical_SAM"/>
    <property type="match status" value="1"/>
</dbReference>
<dbReference type="PANTHER" id="PTHR43273">
    <property type="entry name" value="ANAEROBIC SULFATASE-MATURATING ENZYME HOMOLOG ASLB-RELATED"/>
    <property type="match status" value="1"/>
</dbReference>
<dbReference type="AlphaFoldDB" id="G8QFR7"/>
<dbReference type="Proteomes" id="UP000005633">
    <property type="component" value="Chromosome"/>
</dbReference>
<dbReference type="InterPro" id="IPR024023">
    <property type="entry name" value="rSAM_paired_HxsB"/>
</dbReference>
<evidence type="ECO:0000256" key="5">
    <source>
        <dbReference type="ARBA" id="ARBA00023014"/>
    </source>
</evidence>
<keyword evidence="4" id="KW-0408">Iron</keyword>
<comment type="cofactor">
    <cofactor evidence="1">
        <name>[4Fe-4S] cluster</name>
        <dbReference type="ChEBI" id="CHEBI:49883"/>
    </cofactor>
</comment>
<evidence type="ECO:0000313" key="8">
    <source>
        <dbReference type="EMBL" id="AEV27180.1"/>
    </source>
</evidence>
<evidence type="ECO:0000313" key="9">
    <source>
        <dbReference type="Proteomes" id="UP000005633"/>
    </source>
</evidence>
<dbReference type="eggNOG" id="COG0641">
    <property type="taxonomic scope" value="Bacteria"/>
</dbReference>
<protein>
    <submittedName>
        <fullName evidence="8">His-Xaa-Ser repeat-associated upstream radical SAM protein</fullName>
    </submittedName>
</protein>
<evidence type="ECO:0000259" key="7">
    <source>
        <dbReference type="PROSITE" id="PS51918"/>
    </source>
</evidence>
<dbReference type="SFLD" id="SFLDG01384">
    <property type="entry name" value="thioether_bond_formation_requi"/>
    <property type="match status" value="1"/>
</dbReference>
<dbReference type="NCBIfam" id="TIGR03978">
    <property type="entry name" value="rSAM_paired_1"/>
    <property type="match status" value="1"/>
</dbReference>
<dbReference type="PANTHER" id="PTHR43273:SF3">
    <property type="entry name" value="ANAEROBIC SULFATASE-MATURATING ENZYME HOMOLOG ASLB-RELATED"/>
    <property type="match status" value="1"/>
</dbReference>
<proteinExistence type="inferred from homology"/>
<evidence type="ECO:0000256" key="2">
    <source>
        <dbReference type="ARBA" id="ARBA00022691"/>
    </source>
</evidence>
<dbReference type="CDD" id="cd01335">
    <property type="entry name" value="Radical_SAM"/>
    <property type="match status" value="1"/>
</dbReference>
<keyword evidence="5" id="KW-0411">Iron-sulfur</keyword>
<dbReference type="SFLD" id="SFLDG01067">
    <property type="entry name" value="SPASM/twitch_domain_containing"/>
    <property type="match status" value="1"/>
</dbReference>
<gene>
    <name evidence="8" type="ordered locus">Dsui_2841</name>
</gene>
<keyword evidence="2" id="KW-0949">S-adenosyl-L-methionine</keyword>
<dbReference type="GO" id="GO:0051536">
    <property type="term" value="F:iron-sulfur cluster binding"/>
    <property type="evidence" value="ECO:0007669"/>
    <property type="project" value="UniProtKB-KW"/>
</dbReference>
<name>G8QFR7_AZOOP</name>
<evidence type="ECO:0000256" key="3">
    <source>
        <dbReference type="ARBA" id="ARBA00022723"/>
    </source>
</evidence>
<accession>G8QFR7</accession>
<dbReference type="KEGG" id="dsu:Dsui_2841"/>
<dbReference type="InterPro" id="IPR013785">
    <property type="entry name" value="Aldolase_TIM"/>
</dbReference>
<dbReference type="SMART" id="SM00729">
    <property type="entry name" value="Elp3"/>
    <property type="match status" value="1"/>
</dbReference>
<dbReference type="GO" id="GO:0046872">
    <property type="term" value="F:metal ion binding"/>
    <property type="evidence" value="ECO:0007669"/>
    <property type="project" value="UniProtKB-KW"/>
</dbReference>
<dbReference type="SFLD" id="SFLDG01386">
    <property type="entry name" value="main_SPASM_domain-containing"/>
    <property type="match status" value="1"/>
</dbReference>
<dbReference type="Gene3D" id="3.20.20.70">
    <property type="entry name" value="Aldolase class I"/>
    <property type="match status" value="1"/>
</dbReference>
<dbReference type="Pfam" id="PF04055">
    <property type="entry name" value="Radical_SAM"/>
    <property type="match status" value="1"/>
</dbReference>
<evidence type="ECO:0000256" key="6">
    <source>
        <dbReference type="ARBA" id="ARBA00023601"/>
    </source>
</evidence>
<keyword evidence="3" id="KW-0479">Metal-binding</keyword>
<dbReference type="InterPro" id="IPR007197">
    <property type="entry name" value="rSAM"/>
</dbReference>